<dbReference type="KEGG" id="moy:CVS54_02825"/>
<name>A0A3S9WMV5_9MICO</name>
<evidence type="ECO:0000259" key="1">
    <source>
        <dbReference type="Pfam" id="PF04480"/>
    </source>
</evidence>
<dbReference type="InterPro" id="IPR007569">
    <property type="entry name" value="DUF559"/>
</dbReference>
<dbReference type="EMBL" id="CP031422">
    <property type="protein sequence ID" value="AZS41472.1"/>
    <property type="molecule type" value="Genomic_DNA"/>
</dbReference>
<sequence length="117" mass="12884">MRWLVAFARADADSGLESLIRLRLHRIGISVRTQVHVSGVGEVDLVIGDFLIVEADGRENHAREKERSKDLRRDAAAAAAGYTTLRFTYELIVDEWHLVEAAIRGAVARGAHLAPAV</sequence>
<evidence type="ECO:0000313" key="3">
    <source>
        <dbReference type="Proteomes" id="UP000274841"/>
    </source>
</evidence>
<protein>
    <recommendedName>
        <fullName evidence="1">DUF559 domain-containing protein</fullName>
    </recommendedName>
</protein>
<dbReference type="Pfam" id="PF04480">
    <property type="entry name" value="DUF559"/>
    <property type="match status" value="1"/>
</dbReference>
<gene>
    <name evidence="2" type="ORF">CVS54_02825</name>
</gene>
<dbReference type="AlphaFoldDB" id="A0A3S9WMV5"/>
<reference evidence="2 3" key="1">
    <citation type="submission" date="2018-08" db="EMBL/GenBank/DDBJ databases">
        <title>Microbacterium oxydans strain HG3.</title>
        <authorList>
            <person name="ORTET P."/>
        </authorList>
    </citation>
    <scope>NUCLEOTIDE SEQUENCE [LARGE SCALE GENOMIC DNA]</scope>
    <source>
        <strain evidence="2 3">HG3</strain>
    </source>
</reference>
<accession>A0A3S9WMV5</accession>
<organism evidence="2 3">
    <name type="scientific">Microbacterium oxydans</name>
    <dbReference type="NCBI Taxonomy" id="82380"/>
    <lineage>
        <taxon>Bacteria</taxon>
        <taxon>Bacillati</taxon>
        <taxon>Actinomycetota</taxon>
        <taxon>Actinomycetes</taxon>
        <taxon>Micrococcales</taxon>
        <taxon>Microbacteriaceae</taxon>
        <taxon>Microbacterium</taxon>
    </lineage>
</organism>
<dbReference type="Gene3D" id="3.40.960.10">
    <property type="entry name" value="VSR Endonuclease"/>
    <property type="match status" value="1"/>
</dbReference>
<dbReference type="SUPFAM" id="SSF52980">
    <property type="entry name" value="Restriction endonuclease-like"/>
    <property type="match status" value="1"/>
</dbReference>
<dbReference type="Proteomes" id="UP000274841">
    <property type="component" value="Chromosome"/>
</dbReference>
<feature type="domain" description="DUF559" evidence="1">
    <location>
        <begin position="43"/>
        <end position="103"/>
    </location>
</feature>
<dbReference type="InterPro" id="IPR011335">
    <property type="entry name" value="Restrct_endonuc-II-like"/>
</dbReference>
<proteinExistence type="predicted"/>
<evidence type="ECO:0000313" key="2">
    <source>
        <dbReference type="EMBL" id="AZS41472.1"/>
    </source>
</evidence>